<feature type="domain" description="CP-type G" evidence="10">
    <location>
        <begin position="127"/>
        <end position="308"/>
    </location>
</feature>
<dbReference type="Pfam" id="PF08701">
    <property type="entry name" value="GN3L_Grn1"/>
    <property type="match status" value="1"/>
</dbReference>
<dbReference type="SUPFAM" id="SSF52540">
    <property type="entry name" value="P-loop containing nucleoside triphosphate hydrolases"/>
    <property type="match status" value="1"/>
</dbReference>
<dbReference type="PRINTS" id="PR00326">
    <property type="entry name" value="GTP1OBG"/>
</dbReference>
<dbReference type="InterPro" id="IPR027417">
    <property type="entry name" value="P-loop_NTPase"/>
</dbReference>
<evidence type="ECO:0000256" key="7">
    <source>
        <dbReference type="ARBA" id="ARBA00059892"/>
    </source>
</evidence>
<dbReference type="InterPro" id="IPR006073">
    <property type="entry name" value="GTP-bd"/>
</dbReference>
<evidence type="ECO:0000313" key="11">
    <source>
        <dbReference type="EMBL" id="CAH2313293.1"/>
    </source>
</evidence>
<feature type="region of interest" description="Disordered" evidence="9">
    <location>
        <begin position="73"/>
        <end position="117"/>
    </location>
</feature>
<dbReference type="EMBL" id="OW240919">
    <property type="protein sequence ID" value="CAH2313293.1"/>
    <property type="molecule type" value="Genomic_DNA"/>
</dbReference>
<dbReference type="AlphaFoldDB" id="A0AAD1WMF4"/>
<sequence length="538" mass="60519">MSNCLFFFFKKQCLFCVSFQVREHKRKVKKQAKNSGSRKQKKDLSIPNDAPFKEAILREAELRKERREELKKAQKLERQKELAKKRNLEAKRSDPAETKQAKKKGDKKETKQPKSTKIHSVSEKSFCLEVNKVIEASDVVLEVLDARDPLGSRCVEAEQAVLRFPNKRLLFVLNKTDLVPKENVEKWLLSLNKEIPTLSFKCSTQVHERNLKKKRNIIPGRIDVTKGTVCFGSSALLRLLHELCPSKTDGIKVGLIGFANVGKSSLINSLKQAHVCNVGAVKGTTKILQEVNIDSQIKVIDSPGLVVSPNNQDVAITLRSAFQVNDSDVMKAAHVILKHCDKQQVMLQYNIPDFRNPLEFLTLLSRKRGMLKKGGVPDTESAGNLFLNDWLGARLSYNSQPQTPACDYITPEVTNRMQKGINLELLAQDNTESVKALKCPSSASSIRFTSAGLINGVMDVNEIMKQEESEAETEEDEQDMEEEDASEAEEEESQDISREAKTTPEAATTLSKEAPRSVCFDKVEEKVDDTYDFNSDFI</sequence>
<keyword evidence="6" id="KW-0539">Nucleus</keyword>
<evidence type="ECO:0000256" key="4">
    <source>
        <dbReference type="ARBA" id="ARBA00023054"/>
    </source>
</evidence>
<dbReference type="Pfam" id="PF01926">
    <property type="entry name" value="MMR_HSR1"/>
    <property type="match status" value="1"/>
</dbReference>
<dbReference type="FunFam" id="3.40.50.300:FF:000571">
    <property type="entry name" value="Guanine nucleotide-binding protein-like NSN1"/>
    <property type="match status" value="1"/>
</dbReference>
<protein>
    <recommendedName>
        <fullName evidence="2">Guanine nucleotide-binding protein-like 3</fullName>
    </recommendedName>
    <alternativeName>
        <fullName evidence="8">Nucleostemin-like protein</fullName>
    </alternativeName>
</protein>
<feature type="compositionally biased region" description="Basic residues" evidence="9">
    <location>
        <begin position="26"/>
        <end position="41"/>
    </location>
</feature>
<comment type="subcellular location">
    <subcellularLocation>
        <location evidence="1">Nucleus</location>
        <location evidence="1">Nucleolus</location>
    </subcellularLocation>
</comment>
<feature type="region of interest" description="Disordered" evidence="9">
    <location>
        <begin position="26"/>
        <end position="50"/>
    </location>
</feature>
<gene>
    <name evidence="11" type="ORF">PECUL_23A047205</name>
</gene>
<dbReference type="Gene3D" id="3.40.50.300">
    <property type="entry name" value="P-loop containing nucleotide triphosphate hydrolases"/>
    <property type="match status" value="1"/>
</dbReference>
<dbReference type="Gene3D" id="1.10.1580.10">
    <property type="match status" value="1"/>
</dbReference>
<dbReference type="Proteomes" id="UP001295444">
    <property type="component" value="Chromosome 08"/>
</dbReference>
<feature type="compositionally biased region" description="Basic and acidic residues" evidence="9">
    <location>
        <begin position="73"/>
        <end position="100"/>
    </location>
</feature>
<evidence type="ECO:0000259" key="10">
    <source>
        <dbReference type="PROSITE" id="PS51721"/>
    </source>
</evidence>
<dbReference type="GO" id="GO:0005730">
    <property type="term" value="C:nucleolus"/>
    <property type="evidence" value="ECO:0007669"/>
    <property type="project" value="UniProtKB-SubCell"/>
</dbReference>
<keyword evidence="5" id="KW-0342">GTP-binding</keyword>
<dbReference type="GO" id="GO:0051239">
    <property type="term" value="P:regulation of multicellular organismal process"/>
    <property type="evidence" value="ECO:0007669"/>
    <property type="project" value="UniProtKB-ARBA"/>
</dbReference>
<evidence type="ECO:0000256" key="3">
    <source>
        <dbReference type="ARBA" id="ARBA00022741"/>
    </source>
</evidence>
<proteinExistence type="predicted"/>
<evidence type="ECO:0000256" key="8">
    <source>
        <dbReference type="ARBA" id="ARBA00081165"/>
    </source>
</evidence>
<evidence type="ECO:0000256" key="2">
    <source>
        <dbReference type="ARBA" id="ARBA00016532"/>
    </source>
</evidence>
<reference evidence="11" key="1">
    <citation type="submission" date="2022-03" db="EMBL/GenBank/DDBJ databases">
        <authorList>
            <person name="Alioto T."/>
            <person name="Alioto T."/>
            <person name="Gomez Garrido J."/>
        </authorList>
    </citation>
    <scope>NUCLEOTIDE SEQUENCE</scope>
</reference>
<dbReference type="GO" id="GO:0050793">
    <property type="term" value="P:regulation of developmental process"/>
    <property type="evidence" value="ECO:0007669"/>
    <property type="project" value="UniProtKB-ARBA"/>
</dbReference>
<dbReference type="InterPro" id="IPR030378">
    <property type="entry name" value="G_CP_dom"/>
</dbReference>
<dbReference type="InterPro" id="IPR050755">
    <property type="entry name" value="TRAFAC_YlqF/YawG_RiboMat"/>
</dbReference>
<evidence type="ECO:0000256" key="9">
    <source>
        <dbReference type="SAM" id="MobiDB-lite"/>
    </source>
</evidence>
<keyword evidence="4" id="KW-0175">Coiled coil</keyword>
<evidence type="ECO:0000256" key="5">
    <source>
        <dbReference type="ARBA" id="ARBA00023134"/>
    </source>
</evidence>
<dbReference type="FunFam" id="1.10.1580.10:FF:000002">
    <property type="entry name" value="Guanine nucleotide-binding protein-like 3 (nucleolar)-like"/>
    <property type="match status" value="1"/>
</dbReference>
<dbReference type="CDD" id="cd04178">
    <property type="entry name" value="Nucleostemin_like"/>
    <property type="match status" value="1"/>
</dbReference>
<dbReference type="InterPro" id="IPR014813">
    <property type="entry name" value="Gnl3_N_dom"/>
</dbReference>
<dbReference type="InterPro" id="IPR023179">
    <property type="entry name" value="GTP-bd_ortho_bundle_sf"/>
</dbReference>
<dbReference type="GO" id="GO:0005525">
    <property type="term" value="F:GTP binding"/>
    <property type="evidence" value="ECO:0007669"/>
    <property type="project" value="UniProtKB-KW"/>
</dbReference>
<dbReference type="PROSITE" id="PS51721">
    <property type="entry name" value="G_CP"/>
    <property type="match status" value="1"/>
</dbReference>
<feature type="region of interest" description="Disordered" evidence="9">
    <location>
        <begin position="466"/>
        <end position="519"/>
    </location>
</feature>
<comment type="function">
    <text evidence="7">May play a role in regulating cellular proliferation.</text>
</comment>
<evidence type="ECO:0000313" key="12">
    <source>
        <dbReference type="Proteomes" id="UP001295444"/>
    </source>
</evidence>
<dbReference type="PANTHER" id="PTHR11089:SF11">
    <property type="entry name" value="GUANINE NUCLEOTIDE-BINDING PROTEIN-LIKE 3"/>
    <property type="match status" value="1"/>
</dbReference>
<dbReference type="PANTHER" id="PTHR11089">
    <property type="entry name" value="GTP-BINDING PROTEIN-RELATED"/>
    <property type="match status" value="1"/>
</dbReference>
<organism evidence="11 12">
    <name type="scientific">Pelobates cultripes</name>
    <name type="common">Western spadefoot toad</name>
    <dbReference type="NCBI Taxonomy" id="61616"/>
    <lineage>
        <taxon>Eukaryota</taxon>
        <taxon>Metazoa</taxon>
        <taxon>Chordata</taxon>
        <taxon>Craniata</taxon>
        <taxon>Vertebrata</taxon>
        <taxon>Euteleostomi</taxon>
        <taxon>Amphibia</taxon>
        <taxon>Batrachia</taxon>
        <taxon>Anura</taxon>
        <taxon>Pelobatoidea</taxon>
        <taxon>Pelobatidae</taxon>
        <taxon>Pelobates</taxon>
    </lineage>
</organism>
<accession>A0AAD1WMF4</accession>
<name>A0AAD1WMF4_PELCU</name>
<keyword evidence="3" id="KW-0547">Nucleotide-binding</keyword>
<feature type="compositionally biased region" description="Acidic residues" evidence="9">
    <location>
        <begin position="469"/>
        <end position="494"/>
    </location>
</feature>
<evidence type="ECO:0000256" key="6">
    <source>
        <dbReference type="ARBA" id="ARBA00023242"/>
    </source>
</evidence>
<keyword evidence="12" id="KW-1185">Reference proteome</keyword>
<evidence type="ECO:0000256" key="1">
    <source>
        <dbReference type="ARBA" id="ARBA00004604"/>
    </source>
</evidence>